<sequence>MTADGIVTMLVLRVGGEAVACGALRDASAELGAGTGELKRMYVRPAWRGRGLSRRVLTELEAAARARGVTRLVLETGVLQPEAIGLYLSAGYAPVPRYGEYADEADSRCFSRDLDGGPAAPGASPEAPRGPRGEAPARPVVIAPVAWDDAAAVAVRRAMVAELAPAQPVPDGGYARFGTASGAGAPATFLARVDDEPVGCVTVRRAPAPWPDGWAEVQRLYVSPTGRRAGVARRLLAAAEDAARGLGCTTAVVDAGIHQQAVIALYRSLGYRPVRPAVDASARPDVLWFARPLGHPPR</sequence>
<proteinExistence type="predicted"/>
<dbReference type="Pfam" id="PF00583">
    <property type="entry name" value="Acetyltransf_1"/>
    <property type="match status" value="2"/>
</dbReference>
<dbReference type="PROSITE" id="PS51186">
    <property type="entry name" value="GNAT"/>
    <property type="match status" value="2"/>
</dbReference>
<accession>A0A4V1CN42</accession>
<feature type="domain" description="N-acetyltransferase" evidence="4">
    <location>
        <begin position="1"/>
        <end position="115"/>
    </location>
</feature>
<dbReference type="InterPro" id="IPR016181">
    <property type="entry name" value="Acyl_CoA_acyltransferase"/>
</dbReference>
<dbReference type="PANTHER" id="PTHR43877:SF2">
    <property type="entry name" value="AMINOALKYLPHOSPHONATE N-ACETYLTRANSFERASE-RELATED"/>
    <property type="match status" value="1"/>
</dbReference>
<dbReference type="Gene3D" id="3.40.630.30">
    <property type="match status" value="2"/>
</dbReference>
<feature type="region of interest" description="Disordered" evidence="3">
    <location>
        <begin position="110"/>
        <end position="135"/>
    </location>
</feature>
<dbReference type="EMBL" id="CP039291">
    <property type="protein sequence ID" value="QCB95135.1"/>
    <property type="molecule type" value="Genomic_DNA"/>
</dbReference>
<evidence type="ECO:0000256" key="1">
    <source>
        <dbReference type="ARBA" id="ARBA00022679"/>
    </source>
</evidence>
<dbReference type="InterPro" id="IPR050832">
    <property type="entry name" value="Bact_Acetyltransf"/>
</dbReference>
<evidence type="ECO:0000313" key="5">
    <source>
        <dbReference type="EMBL" id="QCB95135.1"/>
    </source>
</evidence>
<feature type="domain" description="N-acetyltransferase" evidence="4">
    <location>
        <begin position="140"/>
        <end position="294"/>
    </location>
</feature>
<organism evidence="5 6">
    <name type="scientific">Cellulomonas shaoxiangyii</name>
    <dbReference type="NCBI Taxonomy" id="2566013"/>
    <lineage>
        <taxon>Bacteria</taxon>
        <taxon>Bacillati</taxon>
        <taxon>Actinomycetota</taxon>
        <taxon>Actinomycetes</taxon>
        <taxon>Micrococcales</taxon>
        <taxon>Cellulomonadaceae</taxon>
        <taxon>Cellulomonas</taxon>
    </lineage>
</organism>
<dbReference type="CDD" id="cd04301">
    <property type="entry name" value="NAT_SF"/>
    <property type="match status" value="2"/>
</dbReference>
<keyword evidence="1 5" id="KW-0808">Transferase</keyword>
<keyword evidence="2" id="KW-0012">Acyltransferase</keyword>
<dbReference type="PANTHER" id="PTHR43877">
    <property type="entry name" value="AMINOALKYLPHOSPHONATE N-ACETYLTRANSFERASE-RELATED-RELATED"/>
    <property type="match status" value="1"/>
</dbReference>
<evidence type="ECO:0000256" key="3">
    <source>
        <dbReference type="SAM" id="MobiDB-lite"/>
    </source>
</evidence>
<feature type="compositionally biased region" description="Low complexity" evidence="3">
    <location>
        <begin position="116"/>
        <end position="127"/>
    </location>
</feature>
<dbReference type="KEGG" id="celz:E5225_02680"/>
<name>A0A4V1CN42_9CELL</name>
<dbReference type="Proteomes" id="UP000296469">
    <property type="component" value="Chromosome"/>
</dbReference>
<protein>
    <submittedName>
        <fullName evidence="5">GNAT family N-acetyltransferase</fullName>
    </submittedName>
</protein>
<evidence type="ECO:0000259" key="4">
    <source>
        <dbReference type="PROSITE" id="PS51186"/>
    </source>
</evidence>
<dbReference type="OrthoDB" id="70840at2"/>
<evidence type="ECO:0000256" key="2">
    <source>
        <dbReference type="ARBA" id="ARBA00023315"/>
    </source>
</evidence>
<keyword evidence="6" id="KW-1185">Reference proteome</keyword>
<dbReference type="AlphaFoldDB" id="A0A4V1CN42"/>
<gene>
    <name evidence="5" type="ORF">E5225_02680</name>
</gene>
<dbReference type="InterPro" id="IPR000182">
    <property type="entry name" value="GNAT_dom"/>
</dbReference>
<reference evidence="5 6" key="1">
    <citation type="submission" date="2019-04" db="EMBL/GenBank/DDBJ databases">
        <title>Isolation and identification of Cellulomonas shaoxiangyii sp. Nov. isolated from feces of the Tibetan antelopes (Pantholops hodgsonii) in the Qinghai-Tibet plateau of China.</title>
        <authorList>
            <person name="Tian Z."/>
        </authorList>
    </citation>
    <scope>NUCLEOTIDE SEQUENCE [LARGE SCALE GENOMIC DNA]</scope>
    <source>
        <strain evidence="5 6">Z28</strain>
    </source>
</reference>
<dbReference type="GO" id="GO:0016747">
    <property type="term" value="F:acyltransferase activity, transferring groups other than amino-acyl groups"/>
    <property type="evidence" value="ECO:0007669"/>
    <property type="project" value="InterPro"/>
</dbReference>
<evidence type="ECO:0000313" key="6">
    <source>
        <dbReference type="Proteomes" id="UP000296469"/>
    </source>
</evidence>
<dbReference type="SUPFAM" id="SSF55729">
    <property type="entry name" value="Acyl-CoA N-acyltransferases (Nat)"/>
    <property type="match status" value="2"/>
</dbReference>